<dbReference type="InterPro" id="IPR020845">
    <property type="entry name" value="AMP-binding_CS"/>
</dbReference>
<organism evidence="7 8">
    <name type="scientific">Candidatus Solincola sediminis</name>
    <dbReference type="NCBI Taxonomy" id="1797199"/>
    <lineage>
        <taxon>Bacteria</taxon>
        <taxon>Bacillati</taxon>
        <taxon>Actinomycetota</taxon>
        <taxon>Candidatus Geothermincolia</taxon>
        <taxon>Candidatus Geothermincolales</taxon>
        <taxon>Candidatus Geothermincolaceae</taxon>
        <taxon>Candidatus Solincola</taxon>
    </lineage>
</organism>
<dbReference type="GO" id="GO:0004467">
    <property type="term" value="F:long-chain fatty acid-CoA ligase activity"/>
    <property type="evidence" value="ECO:0007669"/>
    <property type="project" value="TreeGrafter"/>
</dbReference>
<reference evidence="7 8" key="1">
    <citation type="journal article" date="2016" name="Nat. Commun.">
        <title>Thousands of microbial genomes shed light on interconnected biogeochemical processes in an aquifer system.</title>
        <authorList>
            <person name="Anantharaman K."/>
            <person name="Brown C.T."/>
            <person name="Hug L.A."/>
            <person name="Sharon I."/>
            <person name="Castelle C.J."/>
            <person name="Probst A.J."/>
            <person name="Thomas B.C."/>
            <person name="Singh A."/>
            <person name="Wilkins M.J."/>
            <person name="Karaoz U."/>
            <person name="Brodie E.L."/>
            <person name="Williams K.H."/>
            <person name="Hubbard S.S."/>
            <person name="Banfield J.F."/>
        </authorList>
    </citation>
    <scope>NUCLEOTIDE SEQUENCE [LARGE SCALE GENOMIC DNA]</scope>
</reference>
<dbReference type="PANTHER" id="PTHR43107">
    <property type="entry name" value="LONG-CHAIN FATTY ACID TRANSPORT PROTEIN"/>
    <property type="match status" value="1"/>
</dbReference>
<accession>A0A1F2WF66</accession>
<dbReference type="PANTHER" id="PTHR43107:SF15">
    <property type="entry name" value="FATTY ACID TRANSPORT PROTEIN 3, ISOFORM A"/>
    <property type="match status" value="1"/>
</dbReference>
<evidence type="ECO:0000256" key="1">
    <source>
        <dbReference type="ARBA" id="ARBA00006432"/>
    </source>
</evidence>
<dbReference type="PROSITE" id="PS00455">
    <property type="entry name" value="AMP_BINDING"/>
    <property type="match status" value="1"/>
</dbReference>
<feature type="domain" description="AMP-dependent synthetase/ligase" evidence="5">
    <location>
        <begin position="27"/>
        <end position="238"/>
    </location>
</feature>
<evidence type="ECO:0000313" key="8">
    <source>
        <dbReference type="Proteomes" id="UP000177876"/>
    </source>
</evidence>
<dbReference type="Pfam" id="PF13193">
    <property type="entry name" value="AMP-binding_C"/>
    <property type="match status" value="1"/>
</dbReference>
<dbReference type="Pfam" id="PF00501">
    <property type="entry name" value="AMP-binding"/>
    <property type="match status" value="1"/>
</dbReference>
<evidence type="ECO:0000256" key="2">
    <source>
        <dbReference type="ARBA" id="ARBA00022598"/>
    </source>
</evidence>
<evidence type="ECO:0000259" key="6">
    <source>
        <dbReference type="Pfam" id="PF13193"/>
    </source>
</evidence>
<dbReference type="InterPro" id="IPR025110">
    <property type="entry name" value="AMP-bd_C"/>
</dbReference>
<dbReference type="Gene3D" id="3.40.50.12780">
    <property type="entry name" value="N-terminal domain of ligase-like"/>
    <property type="match status" value="1"/>
</dbReference>
<name>A0A1F2WF66_9ACTN</name>
<dbReference type="InterPro" id="IPR045851">
    <property type="entry name" value="AMP-bd_C_sf"/>
</dbReference>
<sequence>IKQVFINTEGAQADFAIPDNMKNLDEAYGPQSDSSKPPVRYNLEDLCVIMYTSGTTGLPKGVVYRYKNSTVKPISIVGRLLSGPDDIAYTCYPLFHANALFLTVTPTLHCGGSMALGEKFSASRFWDELRRYKVTTFNGIGAVMPILMKQPAQPNDSDNDVKFILSAGCPEGIWEEFEKRFDLKIFEGYGAVDGGGVMLINIGTAPVGSMGKPMGSKIRVIDPEGNDVPPRTPGELICHVGEKKGSVEYYRNTDATNDKVRNGWLYTGDLVWRDEKGFVYFVGRNTESMRRRGENVSAYEVEQAVLQHPDILEAAVYAVPSELAEDDIMASIVPIEGKTVDPATLPDFLTDKLAKFAIPRYYRVMEELPKTETHRVIKKELEKLGVTEDTYDSEREAVKR</sequence>
<dbReference type="GO" id="GO:0005886">
    <property type="term" value="C:plasma membrane"/>
    <property type="evidence" value="ECO:0007669"/>
    <property type="project" value="TreeGrafter"/>
</dbReference>
<dbReference type="GO" id="GO:0005324">
    <property type="term" value="F:long-chain fatty acid transmembrane transporter activity"/>
    <property type="evidence" value="ECO:0007669"/>
    <property type="project" value="TreeGrafter"/>
</dbReference>
<feature type="domain" description="AMP-binding enzyme C-terminal" evidence="6">
    <location>
        <begin position="300"/>
        <end position="373"/>
    </location>
</feature>
<evidence type="ECO:0000256" key="4">
    <source>
        <dbReference type="ARBA" id="ARBA00022840"/>
    </source>
</evidence>
<keyword evidence="3" id="KW-0547">Nucleotide-binding</keyword>
<dbReference type="AlphaFoldDB" id="A0A1F2WF66"/>
<dbReference type="Proteomes" id="UP000177876">
    <property type="component" value="Unassembled WGS sequence"/>
</dbReference>
<protein>
    <submittedName>
        <fullName evidence="7">AMP-dependent synthetase</fullName>
    </submittedName>
</protein>
<dbReference type="Gene3D" id="3.30.300.30">
    <property type="match status" value="1"/>
</dbReference>
<dbReference type="SUPFAM" id="SSF56801">
    <property type="entry name" value="Acetyl-CoA synthetase-like"/>
    <property type="match status" value="1"/>
</dbReference>
<gene>
    <name evidence="7" type="ORF">A2Y75_09200</name>
</gene>
<keyword evidence="2" id="KW-0436">Ligase</keyword>
<dbReference type="EMBL" id="MELK01000053">
    <property type="protein sequence ID" value="OFW55489.1"/>
    <property type="molecule type" value="Genomic_DNA"/>
</dbReference>
<dbReference type="InterPro" id="IPR000873">
    <property type="entry name" value="AMP-dep_synth/lig_dom"/>
</dbReference>
<evidence type="ECO:0000313" key="7">
    <source>
        <dbReference type="EMBL" id="OFW55489.1"/>
    </source>
</evidence>
<evidence type="ECO:0000256" key="3">
    <source>
        <dbReference type="ARBA" id="ARBA00022741"/>
    </source>
</evidence>
<proteinExistence type="inferred from homology"/>
<comment type="similarity">
    <text evidence="1">Belongs to the ATP-dependent AMP-binding enzyme family.</text>
</comment>
<dbReference type="InterPro" id="IPR042099">
    <property type="entry name" value="ANL_N_sf"/>
</dbReference>
<evidence type="ECO:0000259" key="5">
    <source>
        <dbReference type="Pfam" id="PF00501"/>
    </source>
</evidence>
<comment type="caution">
    <text evidence="7">The sequence shown here is derived from an EMBL/GenBank/DDBJ whole genome shotgun (WGS) entry which is preliminary data.</text>
</comment>
<feature type="non-terminal residue" evidence="7">
    <location>
        <position position="1"/>
    </location>
</feature>
<keyword evidence="4" id="KW-0067">ATP-binding</keyword>
<dbReference type="GO" id="GO:0005524">
    <property type="term" value="F:ATP binding"/>
    <property type="evidence" value="ECO:0007669"/>
    <property type="project" value="UniProtKB-KW"/>
</dbReference>
<dbReference type="STRING" id="1797197.A2Y75_09200"/>
<dbReference type="GO" id="GO:0044539">
    <property type="term" value="P:long-chain fatty acid import into cell"/>
    <property type="evidence" value="ECO:0007669"/>
    <property type="project" value="TreeGrafter"/>
</dbReference>